<accession>A0A328UN70</accession>
<reference evidence="1 2" key="1">
    <citation type="submission" date="2018-06" db="EMBL/GenBank/DDBJ databases">
        <title>Noncontiguous genome sequence of Ruminococcaceae bacterium ASD2818.</title>
        <authorList>
            <person name="Chaplin A.V."/>
            <person name="Sokolova S.R."/>
            <person name="Kochetkova T.O."/>
            <person name="Goltsov A.Y."/>
            <person name="Trofimov D.Y."/>
            <person name="Efimov B.A."/>
        </authorList>
    </citation>
    <scope>NUCLEOTIDE SEQUENCE [LARGE SCALE GENOMIC DNA]</scope>
    <source>
        <strain evidence="1 2">ASD2818</strain>
    </source>
</reference>
<sequence length="713" mass="80335">MDFFSLPFKGKLMAGDCLYFTGGYHSIPNGCTPWGISKDYYNRFIGDKMGWLCIAYEDGSVDRVPLILGYTLWFRNIWEEDCAPFKSQEAEPHMTALLQDTLYLKGAFEGEEACTLCVQAKKGTAVCAVTVEKNPEKEGTPVFTGVAAASGQMDAFFQNHTVLQGDFYPQTVQAKLDEMNAALLTFEEDYANAPVFDYPERDPGFRVRFSGNSLAEIASGVVYHNYFNLVDRVEENGLFPASYTGAPSWRYDGFGPWVPNANSYCGCFYSRDAGRALMTANAFSENPLVSKSLSYANQCMLYFPQNQLKINGKDIPGHYTVIMNKPLVYSKELRYIGWATRYTEDRFGEDCDNLGNQETDGHGLMMMAHYCAWENASDKERFIGEHRQGIEEAIRWIDWCLKNPGVSFAEDGLLYAESEGGMGDYTLYCNVPCCLGLYGYAKIAEYHGWKVEAEQWRAMADRMYQAVMAKLSAGGKWDLRHQGFHHDPVVVMMADIFGYDLRDMPVEWRTLSQRTYEDDMARFRGIVIDGEGGVGYNSAMMTQNALLQDRVVDYSRLVDNLSRICYAPRLPEPYFVPEGISYSNRLKAVRRQGDLANLVQQAEALKTFLIVAGVSPLRNGVLKLMPRLPEGWQVDLQNFKVQNSVHHINLAAAYPENGIQRIDVALEKGFEGKVLIRFGPFERAENITAVLNGEVVSGPPYRSGDAYWLDAEL</sequence>
<dbReference type="EMBL" id="QLYR01000001">
    <property type="protein sequence ID" value="RAQ30375.1"/>
    <property type="molecule type" value="Genomic_DNA"/>
</dbReference>
<gene>
    <name evidence="1" type="ORF">DPQ25_02400</name>
</gene>
<dbReference type="Gene3D" id="1.50.10.10">
    <property type="match status" value="1"/>
</dbReference>
<dbReference type="SUPFAM" id="SSF48208">
    <property type="entry name" value="Six-hairpin glycosidases"/>
    <property type="match status" value="1"/>
</dbReference>
<dbReference type="InterPro" id="IPR012341">
    <property type="entry name" value="6hp_glycosidase-like_sf"/>
</dbReference>
<evidence type="ECO:0008006" key="3">
    <source>
        <dbReference type="Google" id="ProtNLM"/>
    </source>
</evidence>
<protein>
    <recommendedName>
        <fullName evidence="3">Glycoside hydrolase</fullName>
    </recommendedName>
</protein>
<dbReference type="Proteomes" id="UP000249377">
    <property type="component" value="Unassembled WGS sequence"/>
</dbReference>
<comment type="caution">
    <text evidence="1">The sequence shown here is derived from an EMBL/GenBank/DDBJ whole genome shotgun (WGS) entry which is preliminary data.</text>
</comment>
<dbReference type="AlphaFoldDB" id="A0A328UN70"/>
<dbReference type="InterPro" id="IPR008928">
    <property type="entry name" value="6-hairpin_glycosidase_sf"/>
</dbReference>
<dbReference type="GO" id="GO:0005975">
    <property type="term" value="P:carbohydrate metabolic process"/>
    <property type="evidence" value="ECO:0007669"/>
    <property type="project" value="InterPro"/>
</dbReference>
<proteinExistence type="predicted"/>
<keyword evidence="2" id="KW-1185">Reference proteome</keyword>
<evidence type="ECO:0000313" key="2">
    <source>
        <dbReference type="Proteomes" id="UP000249377"/>
    </source>
</evidence>
<organism evidence="1 2">
    <name type="scientific">Hydrogeniiclostridium mannosilyticum</name>
    <dbReference type="NCBI Taxonomy" id="2764322"/>
    <lineage>
        <taxon>Bacteria</taxon>
        <taxon>Bacillati</taxon>
        <taxon>Bacillota</taxon>
        <taxon>Clostridia</taxon>
        <taxon>Eubacteriales</taxon>
        <taxon>Acutalibacteraceae</taxon>
        <taxon>Hydrogeniiclostridium</taxon>
    </lineage>
</organism>
<dbReference type="RefSeq" id="WP_112331572.1">
    <property type="nucleotide sequence ID" value="NZ_QLYR01000001.1"/>
</dbReference>
<evidence type="ECO:0000313" key="1">
    <source>
        <dbReference type="EMBL" id="RAQ30375.1"/>
    </source>
</evidence>
<name>A0A328UN70_9FIRM</name>